<gene>
    <name evidence="4" type="ORF">HID58_024495</name>
</gene>
<dbReference type="PANTHER" id="PTHR31111">
    <property type="entry name" value="BNAA05G37150D PROTEIN-RELATED"/>
    <property type="match status" value="1"/>
</dbReference>
<evidence type="ECO:0000259" key="2">
    <source>
        <dbReference type="Pfam" id="PF00646"/>
    </source>
</evidence>
<dbReference type="InterPro" id="IPR017451">
    <property type="entry name" value="F-box-assoc_interact_dom"/>
</dbReference>
<evidence type="ECO:0000259" key="3">
    <source>
        <dbReference type="Pfam" id="PF08268"/>
    </source>
</evidence>
<protein>
    <recommendedName>
        <fullName evidence="6">F-box domain-containing protein</fullName>
    </recommendedName>
</protein>
<dbReference type="Pfam" id="PF08268">
    <property type="entry name" value="FBA_3"/>
    <property type="match status" value="1"/>
</dbReference>
<evidence type="ECO:0008006" key="6">
    <source>
        <dbReference type="Google" id="ProtNLM"/>
    </source>
</evidence>
<proteinExistence type="predicted"/>
<reference evidence="4 5" key="1">
    <citation type="submission" date="2021-05" db="EMBL/GenBank/DDBJ databases">
        <title>Genome Assembly of Synthetic Allotetraploid Brassica napus Reveals Homoeologous Exchanges between Subgenomes.</title>
        <authorList>
            <person name="Davis J.T."/>
        </authorList>
    </citation>
    <scope>NUCLEOTIDE SEQUENCE [LARGE SCALE GENOMIC DNA]</scope>
    <source>
        <strain evidence="5">cv. Da-Ae</strain>
        <tissue evidence="4">Seedling</tissue>
    </source>
</reference>
<feature type="transmembrane region" description="Helical" evidence="1">
    <location>
        <begin position="184"/>
        <end position="205"/>
    </location>
</feature>
<organism evidence="4 5">
    <name type="scientific">Brassica napus</name>
    <name type="common">Rape</name>
    <dbReference type="NCBI Taxonomy" id="3708"/>
    <lineage>
        <taxon>Eukaryota</taxon>
        <taxon>Viridiplantae</taxon>
        <taxon>Streptophyta</taxon>
        <taxon>Embryophyta</taxon>
        <taxon>Tracheophyta</taxon>
        <taxon>Spermatophyta</taxon>
        <taxon>Magnoliopsida</taxon>
        <taxon>eudicotyledons</taxon>
        <taxon>Gunneridae</taxon>
        <taxon>Pentapetalae</taxon>
        <taxon>rosids</taxon>
        <taxon>malvids</taxon>
        <taxon>Brassicales</taxon>
        <taxon>Brassicaceae</taxon>
        <taxon>Brassiceae</taxon>
        <taxon>Brassica</taxon>
    </lineage>
</organism>
<dbReference type="InterPro" id="IPR036047">
    <property type="entry name" value="F-box-like_dom_sf"/>
</dbReference>
<dbReference type="PANTHER" id="PTHR31111:SF58">
    <property type="entry name" value="F-BOX DOMAIN-CONTAINING PROTEIN"/>
    <property type="match status" value="1"/>
</dbReference>
<name>A0ABQ7XGF8_BRANA</name>
<evidence type="ECO:0000256" key="1">
    <source>
        <dbReference type="SAM" id="Phobius"/>
    </source>
</evidence>
<keyword evidence="5" id="KW-1185">Reference proteome</keyword>
<dbReference type="SUPFAM" id="SSF81383">
    <property type="entry name" value="F-box domain"/>
    <property type="match status" value="1"/>
</dbReference>
<feature type="transmembrane region" description="Helical" evidence="1">
    <location>
        <begin position="387"/>
        <end position="407"/>
    </location>
</feature>
<feature type="non-terminal residue" evidence="4">
    <location>
        <position position="1"/>
    </location>
</feature>
<dbReference type="NCBIfam" id="TIGR01640">
    <property type="entry name" value="F_box_assoc_1"/>
    <property type="match status" value="1"/>
</dbReference>
<sequence>IDNHAAERGIETRSLYDKSSRWRKSINVPFDLMVEILSRLPVKTLARFRYVSKLWLSSIITESIKTRSLAHPRQLVVFYQSSSYISSNTYPLNTNTRFVDRDSCRTLLQRSYSIYGYVRGLICYFTNSNLYAIYNPTRDKNVLLPRWYSKENKALDDEFLHWRKIEIQDDIPPPRSNGVCINGIIYYLGGTLTSSSVLVLGRFDVRFERFYHIQMPIDVEMNQLEELITYQGKLGCTFYSKDRAEVWVMKDHGGEKHEWSKVTIDMSLPDMLKTLVAGVTLDGEIVIMPKTLDSAQTLLYAYFYNPKENKTRRVEFETTALKGERGVCILTGSHGKCYVLAREPINKKPVRPLYVLKKKSVTTLRLMYSAAADVFSCNKSFLSPKKLLGLAFLCVALVLATTFQTWLMSLFDSFRF</sequence>
<evidence type="ECO:0000313" key="5">
    <source>
        <dbReference type="Proteomes" id="UP000824890"/>
    </source>
</evidence>
<keyword evidence="1" id="KW-0472">Membrane</keyword>
<comment type="caution">
    <text evidence="4">The sequence shown here is derived from an EMBL/GenBank/DDBJ whole genome shotgun (WGS) entry which is preliminary data.</text>
</comment>
<keyword evidence="1" id="KW-1133">Transmembrane helix</keyword>
<dbReference type="InterPro" id="IPR013187">
    <property type="entry name" value="F-box-assoc_dom_typ3"/>
</dbReference>
<accession>A0ABQ7XGF8</accession>
<keyword evidence="1" id="KW-0812">Transmembrane</keyword>
<dbReference type="Pfam" id="PF00646">
    <property type="entry name" value="F-box"/>
    <property type="match status" value="1"/>
</dbReference>
<feature type="domain" description="F-box" evidence="2">
    <location>
        <begin position="27"/>
        <end position="62"/>
    </location>
</feature>
<dbReference type="Proteomes" id="UP000824890">
    <property type="component" value="Unassembled WGS sequence"/>
</dbReference>
<evidence type="ECO:0000313" key="4">
    <source>
        <dbReference type="EMBL" id="KAH0854943.1"/>
    </source>
</evidence>
<dbReference type="InterPro" id="IPR001810">
    <property type="entry name" value="F-box_dom"/>
</dbReference>
<feature type="domain" description="F-box associated beta-propeller type 3" evidence="3">
    <location>
        <begin position="157"/>
        <end position="322"/>
    </location>
</feature>
<dbReference type="EMBL" id="JAGKQM010000198">
    <property type="protein sequence ID" value="KAH0854943.1"/>
    <property type="molecule type" value="Genomic_DNA"/>
</dbReference>